<keyword evidence="8 9" id="KW-0539">Nucleus</keyword>
<comment type="subcellular location">
    <subcellularLocation>
        <location evidence="1 9 11">Nucleus</location>
    </subcellularLocation>
</comment>
<reference evidence="15" key="1">
    <citation type="submission" date="2018-07" db="EMBL/GenBank/DDBJ databases">
        <authorList>
            <person name="Quirk P.G."/>
            <person name="Krulwich T.A."/>
        </authorList>
    </citation>
    <scope>NUCLEOTIDE SEQUENCE</scope>
</reference>
<proteinExistence type="predicted"/>
<dbReference type="PROSITE" id="PS50071">
    <property type="entry name" value="HOMEOBOX_2"/>
    <property type="match status" value="1"/>
</dbReference>
<dbReference type="Gene3D" id="1.10.10.60">
    <property type="entry name" value="Homeodomain-like"/>
    <property type="match status" value="1"/>
</dbReference>
<dbReference type="GO" id="GO:0046872">
    <property type="term" value="F:metal ion binding"/>
    <property type="evidence" value="ECO:0007669"/>
    <property type="project" value="UniProtKB-KW"/>
</dbReference>
<sequence>MPVVETVVGQHSPIPVLHHQQQQQQQQQQHHQHQKKLYNNNNNNNIVCGSCCQPICDRYLLRVGDISYHESCLQCCACDAHLLNSCFHRNGKIYCRIDYERLFVKNHCFSCGEKISSDEFVMRASVENIFHLKCFVCVVCGVRLQKGDQYVIKQSQLFCRPDYEKEVEMMQGYGNYDDFCCDEIYPTRIDGRRGPKRPRTILTTQQRRAFKASFDITPKPCRKIREGLAKDTGLSIRIVQVWFQNQRAKVKKIQKKAHKEGGNKRNRPNHDNDSMNEDSSETDSKSSMKIKEEDPRSNTYLSHHDSGTSDNECGSGTSNNSNGGAVSGFNNFQSNHLARFGIHDTTNNNLGVGGALVKEENLENDEEFFRIMSNGNNQLQGQGGRGGRMGFIDKSSEQFQHLLPLDFQSMTQNHLQQGTNFHQQISGSNHTPLNPIDRLYSMQNSYFCNNQLESPAPMSD</sequence>
<dbReference type="InterPro" id="IPR017970">
    <property type="entry name" value="Homeobox_CS"/>
</dbReference>
<dbReference type="InterPro" id="IPR009057">
    <property type="entry name" value="Homeodomain-like_sf"/>
</dbReference>
<evidence type="ECO:0000256" key="3">
    <source>
        <dbReference type="ARBA" id="ARBA00022737"/>
    </source>
</evidence>
<feature type="compositionally biased region" description="Low complexity" evidence="12">
    <location>
        <begin position="314"/>
        <end position="327"/>
    </location>
</feature>
<accession>A0A336MYA1</accession>
<evidence type="ECO:0000256" key="6">
    <source>
        <dbReference type="ARBA" id="ARBA00023125"/>
    </source>
</evidence>
<dbReference type="InterPro" id="IPR001356">
    <property type="entry name" value="HD"/>
</dbReference>
<evidence type="ECO:0000313" key="15">
    <source>
        <dbReference type="EMBL" id="SSX30848.1"/>
    </source>
</evidence>
<evidence type="ECO:0000256" key="5">
    <source>
        <dbReference type="ARBA" id="ARBA00023038"/>
    </source>
</evidence>
<dbReference type="InterPro" id="IPR050453">
    <property type="entry name" value="LIM_Homeobox_TF"/>
</dbReference>
<dbReference type="SUPFAM" id="SSF57716">
    <property type="entry name" value="Glucocorticoid receptor-like (DNA-binding domain)"/>
    <property type="match status" value="2"/>
</dbReference>
<feature type="domain" description="LIM zinc-binding" evidence="13">
    <location>
        <begin position="46"/>
        <end position="105"/>
    </location>
</feature>
<feature type="compositionally biased region" description="Basic and acidic residues" evidence="12">
    <location>
        <begin position="259"/>
        <end position="273"/>
    </location>
</feature>
<name>A0A336MYA1_CULSO</name>
<dbReference type="CDD" id="cd00086">
    <property type="entry name" value="homeodomain"/>
    <property type="match status" value="1"/>
</dbReference>
<keyword evidence="7 9" id="KW-0371">Homeobox</keyword>
<dbReference type="GO" id="GO:0000981">
    <property type="term" value="F:DNA-binding transcription factor activity, RNA polymerase II-specific"/>
    <property type="evidence" value="ECO:0007669"/>
    <property type="project" value="InterPro"/>
</dbReference>
<organism evidence="15">
    <name type="scientific">Culicoides sonorensis</name>
    <name type="common">Biting midge</name>
    <dbReference type="NCBI Taxonomy" id="179676"/>
    <lineage>
        <taxon>Eukaryota</taxon>
        <taxon>Metazoa</taxon>
        <taxon>Ecdysozoa</taxon>
        <taxon>Arthropoda</taxon>
        <taxon>Hexapoda</taxon>
        <taxon>Insecta</taxon>
        <taxon>Pterygota</taxon>
        <taxon>Neoptera</taxon>
        <taxon>Endopterygota</taxon>
        <taxon>Diptera</taxon>
        <taxon>Nematocera</taxon>
        <taxon>Chironomoidea</taxon>
        <taxon>Ceratopogonidae</taxon>
        <taxon>Ceratopogoninae</taxon>
        <taxon>Culicoides</taxon>
        <taxon>Monoculicoides</taxon>
    </lineage>
</organism>
<feature type="domain" description="LIM zinc-binding" evidence="13">
    <location>
        <begin position="106"/>
        <end position="169"/>
    </location>
</feature>
<evidence type="ECO:0000256" key="8">
    <source>
        <dbReference type="ARBA" id="ARBA00023242"/>
    </source>
</evidence>
<keyword evidence="5 10" id="KW-0440">LIM domain</keyword>
<evidence type="ECO:0000256" key="1">
    <source>
        <dbReference type="ARBA" id="ARBA00004123"/>
    </source>
</evidence>
<dbReference type="GO" id="GO:0000977">
    <property type="term" value="F:RNA polymerase II transcription regulatory region sequence-specific DNA binding"/>
    <property type="evidence" value="ECO:0007669"/>
    <property type="project" value="TreeGrafter"/>
</dbReference>
<evidence type="ECO:0000256" key="9">
    <source>
        <dbReference type="PROSITE-ProRule" id="PRU00108"/>
    </source>
</evidence>
<dbReference type="VEuPathDB" id="VectorBase:CSON002957"/>
<keyword evidence="6 9" id="KW-0238">DNA-binding</keyword>
<evidence type="ECO:0000256" key="7">
    <source>
        <dbReference type="ARBA" id="ARBA00023155"/>
    </source>
</evidence>
<feature type="domain" description="Homeobox" evidence="14">
    <location>
        <begin position="193"/>
        <end position="253"/>
    </location>
</feature>
<dbReference type="SMART" id="SM00132">
    <property type="entry name" value="LIM"/>
    <property type="match status" value="2"/>
</dbReference>
<dbReference type="PROSITE" id="PS00478">
    <property type="entry name" value="LIM_DOMAIN_1"/>
    <property type="match status" value="1"/>
</dbReference>
<dbReference type="GO" id="GO:0005634">
    <property type="term" value="C:nucleus"/>
    <property type="evidence" value="ECO:0007669"/>
    <property type="project" value="UniProtKB-SubCell"/>
</dbReference>
<keyword evidence="3" id="KW-0677">Repeat</keyword>
<dbReference type="PROSITE" id="PS50023">
    <property type="entry name" value="LIM_DOMAIN_2"/>
    <property type="match status" value="2"/>
</dbReference>
<dbReference type="PANTHER" id="PTHR24208:SF175">
    <property type="entry name" value="FI06571P"/>
    <property type="match status" value="1"/>
</dbReference>
<dbReference type="PROSITE" id="PS00027">
    <property type="entry name" value="HOMEOBOX_1"/>
    <property type="match status" value="1"/>
</dbReference>
<dbReference type="FunFam" id="2.10.110.10:FF:000006">
    <property type="entry name" value="LIM homeobox transcription factor 1-beta"/>
    <property type="match status" value="1"/>
</dbReference>
<gene>
    <name evidence="15" type="primary">CSON002957</name>
</gene>
<keyword evidence="2 10" id="KW-0479">Metal-binding</keyword>
<protein>
    <submittedName>
        <fullName evidence="15">CSON002957 protein</fullName>
    </submittedName>
</protein>
<dbReference type="EMBL" id="UFQT01001502">
    <property type="protein sequence ID" value="SSX30848.1"/>
    <property type="molecule type" value="Genomic_DNA"/>
</dbReference>
<dbReference type="GO" id="GO:0030182">
    <property type="term" value="P:neuron differentiation"/>
    <property type="evidence" value="ECO:0007669"/>
    <property type="project" value="TreeGrafter"/>
</dbReference>
<dbReference type="FunFam" id="1.10.10.60:FF:000227">
    <property type="entry name" value="LIM homeobox transcription factor"/>
    <property type="match status" value="1"/>
</dbReference>
<dbReference type="SMART" id="SM00389">
    <property type="entry name" value="HOX"/>
    <property type="match status" value="1"/>
</dbReference>
<dbReference type="InterPro" id="IPR001781">
    <property type="entry name" value="Znf_LIM"/>
</dbReference>
<evidence type="ECO:0000256" key="2">
    <source>
        <dbReference type="ARBA" id="ARBA00022723"/>
    </source>
</evidence>
<feature type="region of interest" description="Disordered" evidence="12">
    <location>
        <begin position="250"/>
        <end position="327"/>
    </location>
</feature>
<dbReference type="OMA" id="ISYHENC"/>
<evidence type="ECO:0000259" key="14">
    <source>
        <dbReference type="PROSITE" id="PS50071"/>
    </source>
</evidence>
<dbReference type="SUPFAM" id="SSF46689">
    <property type="entry name" value="Homeodomain-like"/>
    <property type="match status" value="1"/>
</dbReference>
<dbReference type="Gene3D" id="2.10.110.10">
    <property type="entry name" value="Cysteine Rich Protein"/>
    <property type="match status" value="2"/>
</dbReference>
<feature type="DNA-binding region" description="Homeobox" evidence="9">
    <location>
        <begin position="195"/>
        <end position="254"/>
    </location>
</feature>
<feature type="compositionally biased region" description="Basic and acidic residues" evidence="12">
    <location>
        <begin position="282"/>
        <end position="307"/>
    </location>
</feature>
<dbReference type="PANTHER" id="PTHR24208">
    <property type="entry name" value="LIM/HOMEOBOX PROTEIN LHX"/>
    <property type="match status" value="1"/>
</dbReference>
<evidence type="ECO:0000256" key="10">
    <source>
        <dbReference type="PROSITE-ProRule" id="PRU00125"/>
    </source>
</evidence>
<dbReference type="Pfam" id="PF00046">
    <property type="entry name" value="Homeodomain"/>
    <property type="match status" value="1"/>
</dbReference>
<dbReference type="Pfam" id="PF00412">
    <property type="entry name" value="LIM"/>
    <property type="match status" value="2"/>
</dbReference>
<evidence type="ECO:0000259" key="13">
    <source>
        <dbReference type="PROSITE" id="PS50023"/>
    </source>
</evidence>
<evidence type="ECO:0000256" key="4">
    <source>
        <dbReference type="ARBA" id="ARBA00022833"/>
    </source>
</evidence>
<dbReference type="FunFam" id="2.10.110.10:FF:000103">
    <property type="entry name" value="LIM homeobox transcription factor 1-beta"/>
    <property type="match status" value="1"/>
</dbReference>
<evidence type="ECO:0000256" key="12">
    <source>
        <dbReference type="SAM" id="MobiDB-lite"/>
    </source>
</evidence>
<keyword evidence="4 10" id="KW-0862">Zinc</keyword>
<dbReference type="AlphaFoldDB" id="A0A336MYA1"/>
<evidence type="ECO:0000256" key="11">
    <source>
        <dbReference type="RuleBase" id="RU000682"/>
    </source>
</evidence>